<gene>
    <name evidence="5" type="ORF">GKIL_1128</name>
</gene>
<dbReference type="eggNOG" id="COG4221">
    <property type="taxonomic scope" value="Bacteria"/>
</dbReference>
<organism evidence="5 6">
    <name type="scientific">Gloeobacter kilaueensis (strain ATCC BAA-2537 / CCAP 1431/1 / ULC 316 / JS1)</name>
    <dbReference type="NCBI Taxonomy" id="1183438"/>
    <lineage>
        <taxon>Bacteria</taxon>
        <taxon>Bacillati</taxon>
        <taxon>Cyanobacteriota</taxon>
        <taxon>Cyanophyceae</taxon>
        <taxon>Gloeobacterales</taxon>
        <taxon>Gloeobacteraceae</taxon>
        <taxon>Gloeobacter</taxon>
    </lineage>
</organism>
<feature type="domain" description="Ketoreductase" evidence="4">
    <location>
        <begin position="3"/>
        <end position="191"/>
    </location>
</feature>
<dbReference type="InterPro" id="IPR002347">
    <property type="entry name" value="SDR_fam"/>
</dbReference>
<evidence type="ECO:0000259" key="4">
    <source>
        <dbReference type="SMART" id="SM00822"/>
    </source>
</evidence>
<dbReference type="STRING" id="1183438.GKIL_1128"/>
<dbReference type="GO" id="GO:0016491">
    <property type="term" value="F:oxidoreductase activity"/>
    <property type="evidence" value="ECO:0007669"/>
    <property type="project" value="UniProtKB-KW"/>
</dbReference>
<keyword evidence="2" id="KW-0560">Oxidoreductase</keyword>
<dbReference type="SUPFAM" id="SSF51735">
    <property type="entry name" value="NAD(P)-binding Rossmann-fold domains"/>
    <property type="match status" value="1"/>
</dbReference>
<dbReference type="PRINTS" id="PR00081">
    <property type="entry name" value="GDHRDH"/>
</dbReference>
<dbReference type="CDD" id="cd05374">
    <property type="entry name" value="17beta-HSD-like_SDR_c"/>
    <property type="match status" value="1"/>
</dbReference>
<dbReference type="Pfam" id="PF00106">
    <property type="entry name" value="adh_short"/>
    <property type="match status" value="1"/>
</dbReference>
<evidence type="ECO:0000256" key="2">
    <source>
        <dbReference type="ARBA" id="ARBA00023002"/>
    </source>
</evidence>
<reference evidence="5 6" key="1">
    <citation type="journal article" date="2013" name="PLoS ONE">
        <title>Cultivation and Complete Genome Sequencing of Gloeobacter kilaueensis sp. nov., from a Lava Cave in Kilauea Caldera, Hawai'i.</title>
        <authorList>
            <person name="Saw J.H."/>
            <person name="Schatz M."/>
            <person name="Brown M.V."/>
            <person name="Kunkel D.D."/>
            <person name="Foster J.S."/>
            <person name="Shick H."/>
            <person name="Christensen S."/>
            <person name="Hou S."/>
            <person name="Wan X."/>
            <person name="Donachie S.P."/>
        </authorList>
    </citation>
    <scope>NUCLEOTIDE SEQUENCE [LARGE SCALE GENOMIC DNA]</scope>
    <source>
        <strain evidence="6">JS</strain>
    </source>
</reference>
<dbReference type="EMBL" id="CP003587">
    <property type="protein sequence ID" value="AGY57374.1"/>
    <property type="molecule type" value="Genomic_DNA"/>
</dbReference>
<keyword evidence="6" id="KW-1185">Reference proteome</keyword>
<dbReference type="SMART" id="SM00822">
    <property type="entry name" value="PKS_KR"/>
    <property type="match status" value="1"/>
</dbReference>
<dbReference type="PANTHER" id="PTHR43976:SF16">
    <property type="entry name" value="SHORT-CHAIN DEHYDROGENASE_REDUCTASE FAMILY PROTEIN"/>
    <property type="match status" value="1"/>
</dbReference>
<evidence type="ECO:0000313" key="6">
    <source>
        <dbReference type="Proteomes" id="UP000017396"/>
    </source>
</evidence>
<proteinExistence type="inferred from homology"/>
<dbReference type="PRINTS" id="PR00080">
    <property type="entry name" value="SDRFAMILY"/>
</dbReference>
<evidence type="ECO:0000256" key="3">
    <source>
        <dbReference type="RuleBase" id="RU000363"/>
    </source>
</evidence>
<name>U5QIF4_GLOK1</name>
<evidence type="ECO:0000313" key="5">
    <source>
        <dbReference type="EMBL" id="AGY57374.1"/>
    </source>
</evidence>
<dbReference type="OrthoDB" id="9775296at2"/>
<dbReference type="KEGG" id="glj:GKIL_1128"/>
<dbReference type="HOGENOM" id="CLU_010194_2_9_3"/>
<dbReference type="InterPro" id="IPR057326">
    <property type="entry name" value="KR_dom"/>
</dbReference>
<dbReference type="AlphaFoldDB" id="U5QIF4"/>
<accession>U5QIF4</accession>
<sequence length="277" mass="29756">MARTVLITGSSSGIGRATAEVFARAGWNVAATSRRGELTFPRMAGKVVTPRLDVTDEQTIGGAVEQVVAQFGAIDVLVNNAGYGLNGPLEGIAPEQLEHQFHTNVFGLAAVTRLVLPVLRERGGTIVNVSSIGGRLAFPFGCAYHATKFAVEGLSESLRFELLPFGIQVKLVEPGGTRTDFLSRSQQWASHPAYEGPLRRFQEMARQLDDRLPGPEGVAKVIYRAATDGSSRLRYPAQPGPYLLLRGLLPDGLWQRLVGVALGMHAGSPRTVADQGR</sequence>
<dbReference type="RefSeq" id="WP_023172445.1">
    <property type="nucleotide sequence ID" value="NC_022600.1"/>
</dbReference>
<dbReference type="Gene3D" id="3.40.50.720">
    <property type="entry name" value="NAD(P)-binding Rossmann-like Domain"/>
    <property type="match status" value="1"/>
</dbReference>
<protein>
    <submittedName>
        <fullName evidence="5">Short chain dehydrogenase</fullName>
    </submittedName>
</protein>
<dbReference type="Proteomes" id="UP000017396">
    <property type="component" value="Chromosome"/>
</dbReference>
<comment type="similarity">
    <text evidence="1 3">Belongs to the short-chain dehydrogenases/reductases (SDR) family.</text>
</comment>
<evidence type="ECO:0000256" key="1">
    <source>
        <dbReference type="ARBA" id="ARBA00006484"/>
    </source>
</evidence>
<dbReference type="InterPro" id="IPR051911">
    <property type="entry name" value="SDR_oxidoreductase"/>
</dbReference>
<dbReference type="InterPro" id="IPR036291">
    <property type="entry name" value="NAD(P)-bd_dom_sf"/>
</dbReference>
<dbReference type="PANTHER" id="PTHR43976">
    <property type="entry name" value="SHORT CHAIN DEHYDROGENASE"/>
    <property type="match status" value="1"/>
</dbReference>
<dbReference type="PATRIC" id="fig|1183438.3.peg.1112"/>